<comment type="catalytic activity">
    <reaction evidence="5">
        <text>dTDP-beta-L-rhamnose + NADP(+) = dTDP-4-dehydro-beta-L-rhamnose + NADPH + H(+)</text>
        <dbReference type="Rhea" id="RHEA:21796"/>
        <dbReference type="ChEBI" id="CHEBI:15378"/>
        <dbReference type="ChEBI" id="CHEBI:57510"/>
        <dbReference type="ChEBI" id="CHEBI:57783"/>
        <dbReference type="ChEBI" id="CHEBI:58349"/>
        <dbReference type="ChEBI" id="CHEBI:62830"/>
        <dbReference type="EC" id="1.1.1.133"/>
    </reaction>
</comment>
<keyword evidence="6" id="KW-0521">NADP</keyword>
<evidence type="ECO:0000313" key="9">
    <source>
        <dbReference type="Proteomes" id="UP000182146"/>
    </source>
</evidence>
<dbReference type="AlphaFoldDB" id="A0A1G9KR71"/>
<dbReference type="GO" id="GO:0008831">
    <property type="term" value="F:dTDP-4-dehydrorhamnose reductase activity"/>
    <property type="evidence" value="ECO:0007669"/>
    <property type="project" value="UniProtKB-EC"/>
</dbReference>
<dbReference type="STRING" id="392333.SAMN05660860_00840"/>
<gene>
    <name evidence="8" type="ORF">SAMN05660860_00840</name>
</gene>
<evidence type="ECO:0000256" key="1">
    <source>
        <dbReference type="ARBA" id="ARBA00004781"/>
    </source>
</evidence>
<dbReference type="GO" id="GO:0005829">
    <property type="term" value="C:cytosol"/>
    <property type="evidence" value="ECO:0007669"/>
    <property type="project" value="TreeGrafter"/>
</dbReference>
<evidence type="ECO:0000313" key="8">
    <source>
        <dbReference type="EMBL" id="SDL52201.1"/>
    </source>
</evidence>
<dbReference type="EMBL" id="FNGU01000001">
    <property type="protein sequence ID" value="SDL52201.1"/>
    <property type="molecule type" value="Genomic_DNA"/>
</dbReference>
<dbReference type="SUPFAM" id="SSF51735">
    <property type="entry name" value="NAD(P)-binding Rossmann-fold domains"/>
    <property type="match status" value="1"/>
</dbReference>
<reference evidence="8 9" key="1">
    <citation type="submission" date="2016-10" db="EMBL/GenBank/DDBJ databases">
        <authorList>
            <person name="de Groot N.N."/>
        </authorList>
    </citation>
    <scope>NUCLEOTIDE SEQUENCE [LARGE SCALE GENOMIC DNA]</scope>
    <source>
        <strain evidence="8 9">DSM 17813</strain>
    </source>
</reference>
<dbReference type="PANTHER" id="PTHR10491:SF4">
    <property type="entry name" value="METHIONINE ADENOSYLTRANSFERASE 2 SUBUNIT BETA"/>
    <property type="match status" value="1"/>
</dbReference>
<organism evidence="8 9">
    <name type="scientific">Geoalkalibacter ferrihydriticus</name>
    <dbReference type="NCBI Taxonomy" id="392333"/>
    <lineage>
        <taxon>Bacteria</taxon>
        <taxon>Pseudomonadati</taxon>
        <taxon>Thermodesulfobacteriota</taxon>
        <taxon>Desulfuromonadia</taxon>
        <taxon>Desulfuromonadales</taxon>
        <taxon>Geoalkalibacteraceae</taxon>
        <taxon>Geoalkalibacter</taxon>
    </lineage>
</organism>
<accession>A0A1G9KR71</accession>
<proteinExistence type="inferred from homology"/>
<dbReference type="Gene3D" id="3.40.50.720">
    <property type="entry name" value="NAD(P)-binding Rossmann-like Domain"/>
    <property type="match status" value="1"/>
</dbReference>
<comment type="similarity">
    <text evidence="2 6">Belongs to the dTDP-4-dehydrorhamnose reductase family.</text>
</comment>
<dbReference type="RefSeq" id="WP_074669472.1">
    <property type="nucleotide sequence ID" value="NZ_FNGU01000001.1"/>
</dbReference>
<evidence type="ECO:0000256" key="5">
    <source>
        <dbReference type="ARBA" id="ARBA00048200"/>
    </source>
</evidence>
<comment type="function">
    <text evidence="6">Catalyzes the reduction of dTDP-6-deoxy-L-lyxo-4-hexulose to yield dTDP-L-rhamnose.</text>
</comment>
<dbReference type="EC" id="1.1.1.133" evidence="3 6"/>
<dbReference type="UniPathway" id="UPA00124"/>
<evidence type="ECO:0000259" key="7">
    <source>
        <dbReference type="Pfam" id="PF04321"/>
    </source>
</evidence>
<keyword evidence="6" id="KW-0560">Oxidoreductase</keyword>
<dbReference type="InterPro" id="IPR029903">
    <property type="entry name" value="RmlD-like-bd"/>
</dbReference>
<evidence type="ECO:0000256" key="2">
    <source>
        <dbReference type="ARBA" id="ARBA00010944"/>
    </source>
</evidence>
<dbReference type="Gene3D" id="3.90.25.10">
    <property type="entry name" value="UDP-galactose 4-epimerase, domain 1"/>
    <property type="match status" value="1"/>
</dbReference>
<dbReference type="GO" id="GO:0019305">
    <property type="term" value="P:dTDP-rhamnose biosynthetic process"/>
    <property type="evidence" value="ECO:0007669"/>
    <property type="project" value="UniProtKB-UniPathway"/>
</dbReference>
<dbReference type="InterPro" id="IPR036291">
    <property type="entry name" value="NAD(P)-bd_dom_sf"/>
</dbReference>
<evidence type="ECO:0000256" key="3">
    <source>
        <dbReference type="ARBA" id="ARBA00012929"/>
    </source>
</evidence>
<evidence type="ECO:0000256" key="4">
    <source>
        <dbReference type="ARBA" id="ARBA00017099"/>
    </source>
</evidence>
<dbReference type="Pfam" id="PF04321">
    <property type="entry name" value="RmlD_sub_bind"/>
    <property type="match status" value="1"/>
</dbReference>
<dbReference type="PANTHER" id="PTHR10491">
    <property type="entry name" value="DTDP-4-DEHYDRORHAMNOSE REDUCTASE"/>
    <property type="match status" value="1"/>
</dbReference>
<name>A0A1G9KR71_9BACT</name>
<comment type="pathway">
    <text evidence="1 6">Carbohydrate biosynthesis; dTDP-L-rhamnose biosynthesis.</text>
</comment>
<dbReference type="CDD" id="cd05254">
    <property type="entry name" value="dTDP_HR_like_SDR_e"/>
    <property type="match status" value="1"/>
</dbReference>
<feature type="domain" description="RmlD-like substrate binding" evidence="7">
    <location>
        <begin position="13"/>
        <end position="303"/>
    </location>
</feature>
<dbReference type="InterPro" id="IPR005913">
    <property type="entry name" value="dTDP_dehydrorham_reduct"/>
</dbReference>
<sequence>MSSTFHPERRPVLLLTGAGGMLGTMFRQRMPSIYDMHACDHDALDITNAEQVGEVVLRLRPQVIVNCAAFARVDACETSRDLAFLVNGEGPGILARAAREAGAVLVHISTDYVFDGCKKQPYVEDDDTAPLSVYGLSKLRGEQAIRESGLERYFIVRTSWLYGPGGGNFVETIIRLAQEREELRIVADQIGCPTYTRDLVLAIYRLLDAPRRLDPVPGKSPYGTYHFSDDGQCSWFEFAEVIVALLRQHGSEPAVKRILPIRTEDYPLPAARPSWSVLSKAKYRQVTGARVSHWRESLKDYFEARFT</sequence>
<dbReference type="Proteomes" id="UP000182146">
    <property type="component" value="Unassembled WGS sequence"/>
</dbReference>
<evidence type="ECO:0000256" key="6">
    <source>
        <dbReference type="RuleBase" id="RU364082"/>
    </source>
</evidence>
<dbReference type="NCBIfam" id="TIGR01214">
    <property type="entry name" value="rmlD"/>
    <property type="match status" value="1"/>
</dbReference>
<protein>
    <recommendedName>
        <fullName evidence="4 6">dTDP-4-dehydrorhamnose reductase</fullName>
        <ecNumber evidence="3 6">1.1.1.133</ecNumber>
    </recommendedName>
</protein>